<protein>
    <submittedName>
        <fullName evidence="1">Uncharacterized protein</fullName>
    </submittedName>
</protein>
<reference evidence="1 2" key="1">
    <citation type="submission" date="2024-11" db="EMBL/GenBank/DDBJ databases">
        <title>A near-complete genome assembly of Cinchona calisaya.</title>
        <authorList>
            <person name="Lian D.C."/>
            <person name="Zhao X.W."/>
            <person name="Wei L."/>
        </authorList>
    </citation>
    <scope>NUCLEOTIDE SEQUENCE [LARGE SCALE GENOMIC DNA]</scope>
    <source>
        <tissue evidence="1">Nenye</tissue>
    </source>
</reference>
<dbReference type="AlphaFoldDB" id="A0ABD2Z8M9"/>
<organism evidence="1 2">
    <name type="scientific">Cinchona calisaya</name>
    <dbReference type="NCBI Taxonomy" id="153742"/>
    <lineage>
        <taxon>Eukaryota</taxon>
        <taxon>Viridiplantae</taxon>
        <taxon>Streptophyta</taxon>
        <taxon>Embryophyta</taxon>
        <taxon>Tracheophyta</taxon>
        <taxon>Spermatophyta</taxon>
        <taxon>Magnoliopsida</taxon>
        <taxon>eudicotyledons</taxon>
        <taxon>Gunneridae</taxon>
        <taxon>Pentapetalae</taxon>
        <taxon>asterids</taxon>
        <taxon>lamiids</taxon>
        <taxon>Gentianales</taxon>
        <taxon>Rubiaceae</taxon>
        <taxon>Cinchonoideae</taxon>
        <taxon>Cinchoneae</taxon>
        <taxon>Cinchona</taxon>
    </lineage>
</organism>
<name>A0ABD2Z8M9_9GENT</name>
<accession>A0ABD2Z8M9</accession>
<evidence type="ECO:0000313" key="1">
    <source>
        <dbReference type="EMBL" id="KAL3515819.1"/>
    </source>
</evidence>
<gene>
    <name evidence="1" type="ORF">ACH5RR_022721</name>
</gene>
<keyword evidence="2" id="KW-1185">Reference proteome</keyword>
<proteinExistence type="predicted"/>
<comment type="caution">
    <text evidence="1">The sequence shown here is derived from an EMBL/GenBank/DDBJ whole genome shotgun (WGS) entry which is preliminary data.</text>
</comment>
<evidence type="ECO:0000313" key="2">
    <source>
        <dbReference type="Proteomes" id="UP001630127"/>
    </source>
</evidence>
<sequence length="151" mass="17331">MLKLTLQMDRNSRKMIYSGVMSYDGKNGEWQEEHRFILPEEEEFDDCEFLSLLLKLTIPTDSLHGMLLEALRFPIIVVPSPLSIRFSLNLPVFPMISMPMIGNGGRGGYECLGDRRLENVDELPFETIHNHYSCLSKSSIEPCPRIKILDL</sequence>
<dbReference type="Proteomes" id="UP001630127">
    <property type="component" value="Unassembled WGS sequence"/>
</dbReference>
<dbReference type="EMBL" id="JBJUIK010000010">
    <property type="protein sequence ID" value="KAL3515819.1"/>
    <property type="molecule type" value="Genomic_DNA"/>
</dbReference>